<dbReference type="AlphaFoldDB" id="A0A6M3M573"/>
<keyword evidence="4 6" id="KW-0378">Hydrolase</keyword>
<dbReference type="Gene3D" id="1.10.530.40">
    <property type="match status" value="1"/>
</dbReference>
<keyword evidence="2" id="KW-0929">Antimicrobial</keyword>
<dbReference type="GO" id="GO:0016998">
    <property type="term" value="P:cell wall macromolecule catabolic process"/>
    <property type="evidence" value="ECO:0007669"/>
    <property type="project" value="InterPro"/>
</dbReference>
<dbReference type="SUPFAM" id="SSF53955">
    <property type="entry name" value="Lysozyme-like"/>
    <property type="match status" value="1"/>
</dbReference>
<dbReference type="PANTHER" id="PTHR38107">
    <property type="match status" value="1"/>
</dbReference>
<dbReference type="CDD" id="cd16900">
    <property type="entry name" value="endolysin_R21-like"/>
    <property type="match status" value="1"/>
</dbReference>
<dbReference type="Pfam" id="PF00959">
    <property type="entry name" value="Phage_lysozyme"/>
    <property type="match status" value="1"/>
</dbReference>
<name>A0A6M3M573_9ZZZZ</name>
<dbReference type="GO" id="GO:0042742">
    <property type="term" value="P:defense response to bacterium"/>
    <property type="evidence" value="ECO:0007669"/>
    <property type="project" value="UniProtKB-KW"/>
</dbReference>
<keyword evidence="3" id="KW-0081">Bacteriolytic enzyme</keyword>
<evidence type="ECO:0000313" key="7">
    <source>
        <dbReference type="EMBL" id="QJB04933.1"/>
    </source>
</evidence>
<dbReference type="InterPro" id="IPR002196">
    <property type="entry name" value="Glyco_hydro_24"/>
</dbReference>
<dbReference type="GO" id="GO:0031640">
    <property type="term" value="P:killing of cells of another organism"/>
    <property type="evidence" value="ECO:0007669"/>
    <property type="project" value="UniProtKB-KW"/>
</dbReference>
<dbReference type="EMBL" id="MT143703">
    <property type="protein sequence ID" value="QJB00963.1"/>
    <property type="molecule type" value="Genomic_DNA"/>
</dbReference>
<dbReference type="InterPro" id="IPR023347">
    <property type="entry name" value="Lysozyme_dom_sf"/>
</dbReference>
<dbReference type="InterPro" id="IPR034690">
    <property type="entry name" value="Endolysin_T4_type"/>
</dbReference>
<dbReference type="InterPro" id="IPR051018">
    <property type="entry name" value="Bacteriophage_GH24"/>
</dbReference>
<evidence type="ECO:0000256" key="5">
    <source>
        <dbReference type="ARBA" id="ARBA00023295"/>
    </source>
</evidence>
<evidence type="ECO:0000256" key="4">
    <source>
        <dbReference type="ARBA" id="ARBA00022801"/>
    </source>
</evidence>
<protein>
    <submittedName>
        <fullName evidence="6">Putative glycoside hydrolase</fullName>
    </submittedName>
</protein>
<evidence type="ECO:0000256" key="2">
    <source>
        <dbReference type="ARBA" id="ARBA00022529"/>
    </source>
</evidence>
<accession>A0A6M3M573</accession>
<comment type="catalytic activity">
    <reaction evidence="1">
        <text>Hydrolysis of (1-&gt;4)-beta-linkages between N-acetylmuramic acid and N-acetyl-D-glucosamine residues in a peptidoglycan and between N-acetyl-D-glucosamine residues in chitodextrins.</text>
        <dbReference type="EC" id="3.2.1.17"/>
    </reaction>
</comment>
<keyword evidence="5" id="KW-0326">Glycosidase</keyword>
<reference evidence="6" key="1">
    <citation type="submission" date="2020-03" db="EMBL/GenBank/DDBJ databases">
        <title>The deep terrestrial virosphere.</title>
        <authorList>
            <person name="Holmfeldt K."/>
            <person name="Nilsson E."/>
            <person name="Simone D."/>
            <person name="Lopez-Fernandez M."/>
            <person name="Wu X."/>
            <person name="de Brujin I."/>
            <person name="Lundin D."/>
            <person name="Andersson A."/>
            <person name="Bertilsson S."/>
            <person name="Dopson M."/>
        </authorList>
    </citation>
    <scope>NUCLEOTIDE SEQUENCE</scope>
    <source>
        <strain evidence="6">MM171A00156</strain>
        <strain evidence="7">MM171B00154</strain>
    </source>
</reference>
<dbReference type="HAMAP" id="MF_04110">
    <property type="entry name" value="ENDOLYSIN_T4"/>
    <property type="match status" value="1"/>
</dbReference>
<dbReference type="InterPro" id="IPR023346">
    <property type="entry name" value="Lysozyme-like_dom_sf"/>
</dbReference>
<dbReference type="PANTHER" id="PTHR38107:SF3">
    <property type="entry name" value="LYSOZYME RRRD-RELATED"/>
    <property type="match status" value="1"/>
</dbReference>
<dbReference type="EMBL" id="MT143892">
    <property type="protein sequence ID" value="QJB04933.1"/>
    <property type="molecule type" value="Genomic_DNA"/>
</dbReference>
<evidence type="ECO:0000256" key="3">
    <source>
        <dbReference type="ARBA" id="ARBA00022638"/>
    </source>
</evidence>
<evidence type="ECO:0000313" key="6">
    <source>
        <dbReference type="EMBL" id="QJB00963.1"/>
    </source>
</evidence>
<evidence type="ECO:0000256" key="1">
    <source>
        <dbReference type="ARBA" id="ARBA00000632"/>
    </source>
</evidence>
<dbReference type="GO" id="GO:0009253">
    <property type="term" value="P:peptidoglycan catabolic process"/>
    <property type="evidence" value="ECO:0007669"/>
    <property type="project" value="InterPro"/>
</dbReference>
<sequence length="155" mass="16626">MNAKAKLTAKIGAGAVALAIPLIVHFEGYVPWVHRDPIGRLAACYGHDDQTMTLGKRFTAAECQAMLDEDLLKHTAALDCVKVPMTDGQKAAFLSFSFNVGNGAFCGSTLVRKANAGDMPGACAELSRWVFASGKELPGLVRRRAAERDMCEGRL</sequence>
<dbReference type="GO" id="GO:0003796">
    <property type="term" value="F:lysozyme activity"/>
    <property type="evidence" value="ECO:0007669"/>
    <property type="project" value="UniProtKB-EC"/>
</dbReference>
<gene>
    <name evidence="6" type="ORF">MM171A00156_0057</name>
    <name evidence="7" type="ORF">MM171B00154_0044</name>
</gene>
<proteinExistence type="inferred from homology"/>
<organism evidence="6">
    <name type="scientific">viral metagenome</name>
    <dbReference type="NCBI Taxonomy" id="1070528"/>
    <lineage>
        <taxon>unclassified sequences</taxon>
        <taxon>metagenomes</taxon>
        <taxon>organismal metagenomes</taxon>
    </lineage>
</organism>